<sequence length="407" mass="45805">MTLDINKIRKDFPILQEKVHGKDLVYFDNAATTQKPTQVIDEMVKYYYKYNSNIHRGVHYLSNKSTDGNENARKIVQNFINAEHLHEIIFTRGTTESVNLVANSFADRYIGEGDEVIVSELEHHSNIVPWQLVCEKKKAVLKVLPFNDNGELLVDQLDDLITDRTKIVAVNHISNSLGTINPIQKIIDIAHARGVKVLVDAAQSVQHLKIDVQEWDVDFLVFSGHKLYGPTGIGVLYGKEDLLNEMPPWQGGGEMIKEVRFEGTTYNELPFKFEAGTPNYIDAIGLGAAIEYVENIGLDNIDAYEQELLAYATEKLSSIDGLKIYGTAEHKTSVISFLVDGIHFYDMGMLLDQMGIAVRTGTHCTEPIMQHFGIDGTVRASFSFYNTKEEIDALYNGILKVCKMFVH</sequence>
<dbReference type="GO" id="GO:0016829">
    <property type="term" value="F:lyase activity"/>
    <property type="evidence" value="ECO:0007669"/>
    <property type="project" value="UniProtKB-KW"/>
</dbReference>
<dbReference type="AlphaFoldDB" id="A0A419WX95"/>
<dbReference type="EMBL" id="RAPQ01000010">
    <property type="protein sequence ID" value="RKE00114.1"/>
    <property type="molecule type" value="Genomic_DNA"/>
</dbReference>
<comment type="similarity">
    <text evidence="3 8">Belongs to the class-V pyridoxal-phosphate-dependent aminotransferase family. Csd subfamily.</text>
</comment>
<dbReference type="Gene3D" id="3.40.640.10">
    <property type="entry name" value="Type I PLP-dependent aspartate aminotransferase-like (Major domain)"/>
    <property type="match status" value="1"/>
</dbReference>
<evidence type="ECO:0000313" key="11">
    <source>
        <dbReference type="Proteomes" id="UP000284531"/>
    </source>
</evidence>
<comment type="function">
    <text evidence="2 8">Catalyzes the removal of elemental sulfur and selenium atoms from L-cysteine, L-cystine, L-selenocysteine, and L-selenocystine to produce L-alanine.</text>
</comment>
<dbReference type="PANTHER" id="PTHR43586:SF8">
    <property type="entry name" value="CYSTEINE DESULFURASE 1, CHLOROPLASTIC"/>
    <property type="match status" value="1"/>
</dbReference>
<dbReference type="Proteomes" id="UP000284531">
    <property type="component" value="Unassembled WGS sequence"/>
</dbReference>
<evidence type="ECO:0000256" key="5">
    <source>
        <dbReference type="ARBA" id="ARBA00022898"/>
    </source>
</evidence>
<accession>A0A419WX95</accession>
<organism evidence="10 11">
    <name type="scientific">Marinifilum flexuosum</name>
    <dbReference type="NCBI Taxonomy" id="1117708"/>
    <lineage>
        <taxon>Bacteria</taxon>
        <taxon>Pseudomonadati</taxon>
        <taxon>Bacteroidota</taxon>
        <taxon>Bacteroidia</taxon>
        <taxon>Marinilabiliales</taxon>
        <taxon>Marinifilaceae</taxon>
    </lineage>
</organism>
<evidence type="ECO:0000256" key="1">
    <source>
        <dbReference type="ARBA" id="ARBA00001933"/>
    </source>
</evidence>
<dbReference type="InterPro" id="IPR000192">
    <property type="entry name" value="Aminotrans_V_dom"/>
</dbReference>
<evidence type="ECO:0000256" key="4">
    <source>
        <dbReference type="ARBA" id="ARBA00022679"/>
    </source>
</evidence>
<dbReference type="Pfam" id="PF00266">
    <property type="entry name" value="Aminotran_5"/>
    <property type="match status" value="1"/>
</dbReference>
<dbReference type="GO" id="GO:0030170">
    <property type="term" value="F:pyridoxal phosphate binding"/>
    <property type="evidence" value="ECO:0007669"/>
    <property type="project" value="UniProtKB-UniRule"/>
</dbReference>
<evidence type="ECO:0000256" key="6">
    <source>
        <dbReference type="ARBA" id="ARBA00050776"/>
    </source>
</evidence>
<dbReference type="InterPro" id="IPR015421">
    <property type="entry name" value="PyrdxlP-dep_Trfase_major"/>
</dbReference>
<dbReference type="InterPro" id="IPR020578">
    <property type="entry name" value="Aminotrans_V_PyrdxlP_BS"/>
</dbReference>
<evidence type="ECO:0000256" key="7">
    <source>
        <dbReference type="RuleBase" id="RU004504"/>
    </source>
</evidence>
<dbReference type="PIRSF" id="PIRSF005572">
    <property type="entry name" value="NifS"/>
    <property type="match status" value="1"/>
</dbReference>
<keyword evidence="4 8" id="KW-0808">Transferase</keyword>
<comment type="caution">
    <text evidence="10">The sequence shown here is derived from an EMBL/GenBank/DDBJ whole genome shotgun (WGS) entry which is preliminary data.</text>
</comment>
<evidence type="ECO:0000256" key="2">
    <source>
        <dbReference type="ARBA" id="ARBA00002824"/>
    </source>
</evidence>
<feature type="domain" description="Aminotransferase class V" evidence="9">
    <location>
        <begin position="25"/>
        <end position="394"/>
    </location>
</feature>
<comment type="catalytic activity">
    <reaction evidence="6 8">
        <text>(sulfur carrier)-H + L-cysteine = (sulfur carrier)-SH + L-alanine</text>
        <dbReference type="Rhea" id="RHEA:43892"/>
        <dbReference type="Rhea" id="RHEA-COMP:14737"/>
        <dbReference type="Rhea" id="RHEA-COMP:14739"/>
        <dbReference type="ChEBI" id="CHEBI:29917"/>
        <dbReference type="ChEBI" id="CHEBI:35235"/>
        <dbReference type="ChEBI" id="CHEBI:57972"/>
        <dbReference type="ChEBI" id="CHEBI:64428"/>
        <dbReference type="EC" id="2.8.1.7"/>
    </reaction>
</comment>
<dbReference type="PROSITE" id="PS00595">
    <property type="entry name" value="AA_TRANSFER_CLASS_5"/>
    <property type="match status" value="1"/>
</dbReference>
<dbReference type="CDD" id="cd06453">
    <property type="entry name" value="SufS_like"/>
    <property type="match status" value="1"/>
</dbReference>
<dbReference type="SUPFAM" id="SSF53383">
    <property type="entry name" value="PLP-dependent transferases"/>
    <property type="match status" value="1"/>
</dbReference>
<dbReference type="NCBIfam" id="TIGR01979">
    <property type="entry name" value="sufS"/>
    <property type="match status" value="1"/>
</dbReference>
<comment type="cofactor">
    <cofactor evidence="1 7">
        <name>pyridoxal 5'-phosphate</name>
        <dbReference type="ChEBI" id="CHEBI:597326"/>
    </cofactor>
</comment>
<dbReference type="InterPro" id="IPR015422">
    <property type="entry name" value="PyrdxlP-dep_Trfase_small"/>
</dbReference>
<keyword evidence="10" id="KW-0456">Lyase</keyword>
<name>A0A419WX95_9BACT</name>
<keyword evidence="11" id="KW-1185">Reference proteome</keyword>
<dbReference type="RefSeq" id="WP_211334511.1">
    <property type="nucleotide sequence ID" value="NZ_RAPQ01000010.1"/>
</dbReference>
<evidence type="ECO:0000256" key="8">
    <source>
        <dbReference type="RuleBase" id="RU004506"/>
    </source>
</evidence>
<dbReference type="EC" id="2.8.1.7" evidence="8"/>
<dbReference type="GO" id="GO:0031071">
    <property type="term" value="F:cysteine desulfurase activity"/>
    <property type="evidence" value="ECO:0007669"/>
    <property type="project" value="UniProtKB-UniRule"/>
</dbReference>
<evidence type="ECO:0000313" key="10">
    <source>
        <dbReference type="EMBL" id="RKE00114.1"/>
    </source>
</evidence>
<evidence type="ECO:0000259" key="9">
    <source>
        <dbReference type="Pfam" id="PF00266"/>
    </source>
</evidence>
<dbReference type="InterPro" id="IPR010970">
    <property type="entry name" value="Cys_dSase_SufS"/>
</dbReference>
<dbReference type="InterPro" id="IPR015424">
    <property type="entry name" value="PyrdxlP-dep_Trfase"/>
</dbReference>
<dbReference type="GO" id="GO:0006534">
    <property type="term" value="P:cysteine metabolic process"/>
    <property type="evidence" value="ECO:0007669"/>
    <property type="project" value="UniProtKB-UniRule"/>
</dbReference>
<dbReference type="InterPro" id="IPR016454">
    <property type="entry name" value="Cysteine_dSase"/>
</dbReference>
<evidence type="ECO:0000256" key="3">
    <source>
        <dbReference type="ARBA" id="ARBA00010447"/>
    </source>
</evidence>
<proteinExistence type="inferred from homology"/>
<gene>
    <name evidence="10" type="ORF">BXY64_3115</name>
</gene>
<protein>
    <recommendedName>
        <fullName evidence="8">Cysteine desulfurase</fullName>
        <ecNumber evidence="8">2.8.1.7</ecNumber>
    </recommendedName>
</protein>
<dbReference type="PANTHER" id="PTHR43586">
    <property type="entry name" value="CYSTEINE DESULFURASE"/>
    <property type="match status" value="1"/>
</dbReference>
<reference evidence="10 11" key="1">
    <citation type="submission" date="2018-09" db="EMBL/GenBank/DDBJ databases">
        <title>Genomic Encyclopedia of Archaeal and Bacterial Type Strains, Phase II (KMG-II): from individual species to whole genera.</title>
        <authorList>
            <person name="Goeker M."/>
        </authorList>
    </citation>
    <scope>NUCLEOTIDE SEQUENCE [LARGE SCALE GENOMIC DNA]</scope>
    <source>
        <strain evidence="10 11">DSM 21950</strain>
    </source>
</reference>
<dbReference type="Gene3D" id="3.90.1150.10">
    <property type="entry name" value="Aspartate Aminotransferase, domain 1"/>
    <property type="match status" value="1"/>
</dbReference>
<keyword evidence="5 8" id="KW-0663">Pyridoxal phosphate</keyword>